<dbReference type="PANTHER" id="PTHR30447:SF0">
    <property type="entry name" value="FRUCTOSE-1,6-BISPHOSPHATASE 1 CLASS 2-RELATED"/>
    <property type="match status" value="1"/>
</dbReference>
<keyword evidence="4" id="KW-0479">Metal-binding</keyword>
<dbReference type="GO" id="GO:0006071">
    <property type="term" value="P:glycerol metabolic process"/>
    <property type="evidence" value="ECO:0007669"/>
    <property type="project" value="InterPro"/>
</dbReference>
<dbReference type="Pfam" id="PF03320">
    <property type="entry name" value="FBPase_glpX"/>
    <property type="match status" value="1"/>
</dbReference>
<comment type="catalytic activity">
    <reaction evidence="1">
        <text>beta-D-fructose 1,6-bisphosphate + H2O = beta-D-fructose 6-phosphate + phosphate</text>
        <dbReference type="Rhea" id="RHEA:11064"/>
        <dbReference type="ChEBI" id="CHEBI:15377"/>
        <dbReference type="ChEBI" id="CHEBI:32966"/>
        <dbReference type="ChEBI" id="CHEBI:43474"/>
        <dbReference type="ChEBI" id="CHEBI:57634"/>
        <dbReference type="EC" id="3.1.3.11"/>
    </reaction>
</comment>
<dbReference type="InterPro" id="IPR004464">
    <property type="entry name" value="FBPase_class-2/SBPase"/>
</dbReference>
<keyword evidence="5 8" id="KW-0378">Hydrolase</keyword>
<evidence type="ECO:0000256" key="4">
    <source>
        <dbReference type="ARBA" id="ARBA00022723"/>
    </source>
</evidence>
<dbReference type="GO" id="GO:0042132">
    <property type="term" value="F:fructose 1,6-bisphosphate 1-phosphatase activity"/>
    <property type="evidence" value="ECO:0007669"/>
    <property type="project" value="UniProtKB-EC"/>
</dbReference>
<dbReference type="GO" id="GO:0030388">
    <property type="term" value="P:fructose 1,6-bisphosphate metabolic process"/>
    <property type="evidence" value="ECO:0007669"/>
    <property type="project" value="TreeGrafter"/>
</dbReference>
<dbReference type="Gene3D" id="3.30.540.10">
    <property type="entry name" value="Fructose-1,6-Bisphosphatase, subunit A, domain 1"/>
    <property type="match status" value="1"/>
</dbReference>
<dbReference type="Proteomes" id="UP000248863">
    <property type="component" value="Unassembled WGS sequence"/>
</dbReference>
<comment type="similarity">
    <text evidence="2">Belongs to the FBPase class 2 family.</text>
</comment>
<dbReference type="GO" id="GO:0006094">
    <property type="term" value="P:gluconeogenesis"/>
    <property type="evidence" value="ECO:0007669"/>
    <property type="project" value="InterPro"/>
</dbReference>
<evidence type="ECO:0000256" key="1">
    <source>
        <dbReference type="ARBA" id="ARBA00001273"/>
    </source>
</evidence>
<sequence length="80" mass="9179">TRERARRMGIKDPKKKYQLEDLVTGDCVFAATGIVSGSLLRGVRFRPGIIETETVVMRSTTGTVRWIRAEHRHFQKFQMG</sequence>
<dbReference type="EC" id="3.1.3.11" evidence="3"/>
<reference evidence="8 9" key="1">
    <citation type="submission" date="2017-07" db="EMBL/GenBank/DDBJ databases">
        <title>Draft Genome Sequences of Select Purple Nonsulfur Bacteria.</title>
        <authorList>
            <person name="Lasarre B."/>
            <person name="Mckinlay J.B."/>
        </authorList>
    </citation>
    <scope>NUCLEOTIDE SEQUENCE [LARGE SCALE GENOMIC DNA]</scope>
    <source>
        <strain evidence="8 9">DSM 11907</strain>
    </source>
</reference>
<keyword evidence="6" id="KW-0464">Manganese</keyword>
<evidence type="ECO:0000256" key="5">
    <source>
        <dbReference type="ARBA" id="ARBA00022801"/>
    </source>
</evidence>
<organism evidence="8 9">
    <name type="scientific">Rhodoplanes elegans</name>
    <dbReference type="NCBI Taxonomy" id="29408"/>
    <lineage>
        <taxon>Bacteria</taxon>
        <taxon>Pseudomonadati</taxon>
        <taxon>Pseudomonadota</taxon>
        <taxon>Alphaproteobacteria</taxon>
        <taxon>Hyphomicrobiales</taxon>
        <taxon>Nitrobacteraceae</taxon>
        <taxon>Rhodoplanes</taxon>
    </lineage>
</organism>
<name>A0A327KDN9_9BRAD</name>
<dbReference type="PANTHER" id="PTHR30447">
    <property type="entry name" value="FRUCTOSE-1,6-BISPHOSPHATASE CLASS 2"/>
    <property type="match status" value="1"/>
</dbReference>
<dbReference type="AlphaFoldDB" id="A0A327KDN9"/>
<proteinExistence type="inferred from homology"/>
<gene>
    <name evidence="8" type="primary">glpX</name>
    <name evidence="8" type="ORF">CH338_22670</name>
</gene>
<evidence type="ECO:0000256" key="2">
    <source>
        <dbReference type="ARBA" id="ARBA00008989"/>
    </source>
</evidence>
<dbReference type="RefSeq" id="WP_146618874.1">
    <property type="nucleotide sequence ID" value="NZ_NPEU01000364.1"/>
</dbReference>
<evidence type="ECO:0000256" key="6">
    <source>
        <dbReference type="ARBA" id="ARBA00023211"/>
    </source>
</evidence>
<evidence type="ECO:0000256" key="7">
    <source>
        <dbReference type="ARBA" id="ARBA00023277"/>
    </source>
</evidence>
<accession>A0A327KDN9</accession>
<dbReference type="EMBL" id="NPEU01000364">
    <property type="protein sequence ID" value="RAI33378.1"/>
    <property type="molecule type" value="Genomic_DNA"/>
</dbReference>
<comment type="caution">
    <text evidence="8">The sequence shown here is derived from an EMBL/GenBank/DDBJ whole genome shotgun (WGS) entry which is preliminary data.</text>
</comment>
<dbReference type="OrthoDB" id="9779353at2"/>
<evidence type="ECO:0000256" key="3">
    <source>
        <dbReference type="ARBA" id="ARBA00013093"/>
    </source>
</evidence>
<evidence type="ECO:0000313" key="9">
    <source>
        <dbReference type="Proteomes" id="UP000248863"/>
    </source>
</evidence>
<dbReference type="GO" id="GO:0005829">
    <property type="term" value="C:cytosol"/>
    <property type="evidence" value="ECO:0007669"/>
    <property type="project" value="TreeGrafter"/>
</dbReference>
<feature type="non-terminal residue" evidence="8">
    <location>
        <position position="1"/>
    </location>
</feature>
<keyword evidence="9" id="KW-1185">Reference proteome</keyword>
<dbReference type="SUPFAM" id="SSF56655">
    <property type="entry name" value="Carbohydrate phosphatase"/>
    <property type="match status" value="1"/>
</dbReference>
<evidence type="ECO:0000313" key="8">
    <source>
        <dbReference type="EMBL" id="RAI33378.1"/>
    </source>
</evidence>
<dbReference type="GO" id="GO:0046872">
    <property type="term" value="F:metal ion binding"/>
    <property type="evidence" value="ECO:0007669"/>
    <property type="project" value="UniProtKB-KW"/>
</dbReference>
<keyword evidence="7" id="KW-0119">Carbohydrate metabolism</keyword>
<protein>
    <recommendedName>
        <fullName evidence="3">fructose-bisphosphatase</fullName>
        <ecNumber evidence="3">3.1.3.11</ecNumber>
    </recommendedName>
</protein>